<accession>A0AAV7GV87</accession>
<dbReference type="InterPro" id="IPR002885">
    <property type="entry name" value="PPR_rpt"/>
</dbReference>
<dbReference type="PANTHER" id="PTHR47926">
    <property type="entry name" value="PENTATRICOPEPTIDE REPEAT-CONTAINING PROTEIN"/>
    <property type="match status" value="1"/>
</dbReference>
<dbReference type="Pfam" id="PF13041">
    <property type="entry name" value="PPR_2"/>
    <property type="match status" value="2"/>
</dbReference>
<dbReference type="Pfam" id="PF20431">
    <property type="entry name" value="E_motif"/>
    <property type="match status" value="1"/>
</dbReference>
<dbReference type="GO" id="GO:0008270">
    <property type="term" value="F:zinc ion binding"/>
    <property type="evidence" value="ECO:0007669"/>
    <property type="project" value="InterPro"/>
</dbReference>
<feature type="repeat" description="PPR" evidence="2">
    <location>
        <begin position="317"/>
        <end position="351"/>
    </location>
</feature>
<dbReference type="Pfam" id="PF01535">
    <property type="entry name" value="PPR"/>
    <property type="match status" value="2"/>
</dbReference>
<organism evidence="4 5">
    <name type="scientific">Dendrobium chrysotoxum</name>
    <name type="common">Orchid</name>
    <dbReference type="NCBI Taxonomy" id="161865"/>
    <lineage>
        <taxon>Eukaryota</taxon>
        <taxon>Viridiplantae</taxon>
        <taxon>Streptophyta</taxon>
        <taxon>Embryophyta</taxon>
        <taxon>Tracheophyta</taxon>
        <taxon>Spermatophyta</taxon>
        <taxon>Magnoliopsida</taxon>
        <taxon>Liliopsida</taxon>
        <taxon>Asparagales</taxon>
        <taxon>Orchidaceae</taxon>
        <taxon>Epidendroideae</taxon>
        <taxon>Malaxideae</taxon>
        <taxon>Dendrobiinae</taxon>
        <taxon>Dendrobium</taxon>
    </lineage>
</organism>
<feature type="repeat" description="PPR" evidence="2">
    <location>
        <begin position="244"/>
        <end position="278"/>
    </location>
</feature>
<dbReference type="AlphaFoldDB" id="A0AAV7GV87"/>
<proteinExistence type="predicted"/>
<dbReference type="InterPro" id="IPR046849">
    <property type="entry name" value="E2_motif"/>
</dbReference>
<keyword evidence="1" id="KW-0677">Repeat</keyword>
<dbReference type="PROSITE" id="PS51375">
    <property type="entry name" value="PPR"/>
    <property type="match status" value="3"/>
</dbReference>
<dbReference type="Pfam" id="PF14432">
    <property type="entry name" value="DYW_deaminase"/>
    <property type="match status" value="1"/>
</dbReference>
<sequence>MGGRLSIDCPLHYSPHKSKEIHTSPKSHPVHYSLPTLFISMSPSSPLSPSPSLPLTPPPFSPIPPFVPFLSHTLPLPSTLLKPLHAIAIRTAATASTSLLISLHQRLVLSAAAATSASPSTSLFPYAVRLLLHPSFPIPPSSFSWNSLLRLLAFSPTLKPLTLSLFLLMLLHSSPPPDHRSFPFILKACAHLFSLRLGSQIHSYILKLGFASDTFVANSLIHFYCTCGFLQLARKLFDDMPTRTQVSWNVMIDGYATTGDYNTALYLFREMQLQFFMPDVYTVQSLLSASGGLGALSIGMWVHAFMIKRLDSRARTDIMVNNSLVDLYSRCGSLPMARQVFDRMPERDVASWNTMILGLATHGRIKECFLAFNIMIKEDNLRPNSITFVALLSACNHGGLVKEGLEYFHLFTDEFGIEPRLEHFGCLVNMLARAGLVDEAIDCVQRMPCKPDAVIWRSLLDACWKRKTGVEVSESVAFKVLESDAEGDSGVYVLLSKVYASANRWNEVGVVRKLMAEEGIKKEPGCSSLEMNGIVHEFVAGDTSHPKSEEIYKKLEEVEKRISLVGYEVDPMEAPLVAGKDEVKRDCLRLHSERLAMAFGLMNMSSGTPIRILKNLRVCGDCHNVAKLISVVYDVEIILRDRLRFHYFKDGSCSCMDYW</sequence>
<comment type="caution">
    <text evidence="4">The sequence shown here is derived from an EMBL/GenBank/DDBJ whole genome shotgun (WGS) entry which is preliminary data.</text>
</comment>
<gene>
    <name evidence="4" type="ORF">IEQ34_011984</name>
</gene>
<feature type="domain" description="DYW" evidence="3">
    <location>
        <begin position="580"/>
        <end position="659"/>
    </location>
</feature>
<evidence type="ECO:0000256" key="2">
    <source>
        <dbReference type="PROSITE-ProRule" id="PRU00708"/>
    </source>
</evidence>
<dbReference type="PANTHER" id="PTHR47926:SF508">
    <property type="entry name" value="PENTATRICOPEPTIDE REPEAT-CONTAINING PROTEIN"/>
    <property type="match status" value="1"/>
</dbReference>
<evidence type="ECO:0000259" key="3">
    <source>
        <dbReference type="Pfam" id="PF14432"/>
    </source>
</evidence>
<evidence type="ECO:0000313" key="4">
    <source>
        <dbReference type="EMBL" id="KAH0459170.1"/>
    </source>
</evidence>
<protein>
    <recommendedName>
        <fullName evidence="3">DYW domain-containing protein</fullName>
    </recommendedName>
</protein>
<dbReference type="Pfam" id="PF20430">
    <property type="entry name" value="Eplus_motif"/>
    <property type="match status" value="1"/>
</dbReference>
<dbReference type="GO" id="GO:0003723">
    <property type="term" value="F:RNA binding"/>
    <property type="evidence" value="ECO:0007669"/>
    <property type="project" value="InterPro"/>
</dbReference>
<dbReference type="EMBL" id="JAGFBR010000011">
    <property type="protein sequence ID" value="KAH0459170.1"/>
    <property type="molecule type" value="Genomic_DNA"/>
</dbReference>
<evidence type="ECO:0000313" key="5">
    <source>
        <dbReference type="Proteomes" id="UP000775213"/>
    </source>
</evidence>
<dbReference type="FunFam" id="1.25.40.10:FF:000474">
    <property type="entry name" value="Pentatricopeptide repeat protein PPR986-12"/>
    <property type="match status" value="1"/>
</dbReference>
<keyword evidence="5" id="KW-1185">Reference proteome</keyword>
<feature type="repeat" description="PPR" evidence="2">
    <location>
        <begin position="213"/>
        <end position="243"/>
    </location>
</feature>
<dbReference type="FunFam" id="1.25.40.10:FF:000427">
    <property type="entry name" value="Pentatricopeptide repeat-containing protein chloroplastic"/>
    <property type="match status" value="1"/>
</dbReference>
<evidence type="ECO:0000256" key="1">
    <source>
        <dbReference type="ARBA" id="ARBA00022737"/>
    </source>
</evidence>
<dbReference type="InterPro" id="IPR032867">
    <property type="entry name" value="DYW_dom"/>
</dbReference>
<dbReference type="GO" id="GO:0009451">
    <property type="term" value="P:RNA modification"/>
    <property type="evidence" value="ECO:0007669"/>
    <property type="project" value="InterPro"/>
</dbReference>
<name>A0AAV7GV87_DENCH</name>
<dbReference type="InterPro" id="IPR011990">
    <property type="entry name" value="TPR-like_helical_dom_sf"/>
</dbReference>
<reference evidence="4 5" key="1">
    <citation type="journal article" date="2021" name="Hortic Res">
        <title>Chromosome-scale assembly of the Dendrobium chrysotoxum genome enhances the understanding of orchid evolution.</title>
        <authorList>
            <person name="Zhang Y."/>
            <person name="Zhang G.Q."/>
            <person name="Zhang D."/>
            <person name="Liu X.D."/>
            <person name="Xu X.Y."/>
            <person name="Sun W.H."/>
            <person name="Yu X."/>
            <person name="Zhu X."/>
            <person name="Wang Z.W."/>
            <person name="Zhao X."/>
            <person name="Zhong W.Y."/>
            <person name="Chen H."/>
            <person name="Yin W.L."/>
            <person name="Huang T."/>
            <person name="Niu S.C."/>
            <person name="Liu Z.J."/>
        </authorList>
    </citation>
    <scope>NUCLEOTIDE SEQUENCE [LARGE SCALE GENOMIC DNA]</scope>
    <source>
        <strain evidence="4">Lindl</strain>
    </source>
</reference>
<dbReference type="Proteomes" id="UP000775213">
    <property type="component" value="Unassembled WGS sequence"/>
</dbReference>
<dbReference type="InterPro" id="IPR046960">
    <property type="entry name" value="PPR_At4g14850-like_plant"/>
</dbReference>
<dbReference type="Gene3D" id="1.25.40.10">
    <property type="entry name" value="Tetratricopeptide repeat domain"/>
    <property type="match status" value="3"/>
</dbReference>
<dbReference type="InterPro" id="IPR046848">
    <property type="entry name" value="E_motif"/>
</dbReference>
<dbReference type="NCBIfam" id="TIGR00756">
    <property type="entry name" value="PPR"/>
    <property type="match status" value="2"/>
</dbReference>